<feature type="transmembrane region" description="Helical" evidence="7">
    <location>
        <begin position="277"/>
        <end position="298"/>
    </location>
</feature>
<sequence length="444" mass="45389">MAAGSAAAGSVVGCRSIGEKTMAWGTVRVLRDRNSGLYLGGVLVSGFGTAAMLLAAGVWVKSLTGSSSLAALVTFCVWAPTLVGPAIGVLADRVRRRPLLIATNATLAAMLLVLLSVDSADRVWILFAIMVVYGVGMVLADAAEAAIVTTIVPGNLLGDFNGLRMTVNEGMKLVAPLAGAGLLAQFGSTPVVLLNTGTFVLAALTFSLLRMPEKRPERQVGNWTRQIIEGVRFVRHQPVVRHLVFCAAVTMLLAGLNGAVIYAVVDDGLHRSPAFVGVLYAVQGVGSTISGLATGPLLRRIPERIFAAAGILLFALGIGLRAIPSTSVALATSFAIGLGLPCVLIATLTAVQRETPGQLIGRVSATANTLIFAPNTVALAIGAGLIAVIDYRPLLVAMGVAGLLVAGYCLRRGGGPASPSEPPAGAPEDVSAAAPVPQAAPQVA</sequence>
<proteinExistence type="predicted"/>
<protein>
    <submittedName>
        <fullName evidence="8">MFS family permease</fullName>
    </submittedName>
</protein>
<feature type="region of interest" description="Disordered" evidence="6">
    <location>
        <begin position="416"/>
        <end position="444"/>
    </location>
</feature>
<dbReference type="PANTHER" id="PTHR23513:SF6">
    <property type="entry name" value="MAJOR FACILITATOR SUPERFAMILY ASSOCIATED DOMAIN-CONTAINING PROTEIN"/>
    <property type="match status" value="1"/>
</dbReference>
<dbReference type="Pfam" id="PF07690">
    <property type="entry name" value="MFS_1"/>
    <property type="match status" value="1"/>
</dbReference>
<feature type="transmembrane region" description="Helical" evidence="7">
    <location>
        <begin position="305"/>
        <end position="323"/>
    </location>
</feature>
<evidence type="ECO:0000256" key="5">
    <source>
        <dbReference type="ARBA" id="ARBA00023136"/>
    </source>
</evidence>
<evidence type="ECO:0000313" key="8">
    <source>
        <dbReference type="EMBL" id="MBB4959402.1"/>
    </source>
</evidence>
<name>A0A7W7WQE6_9ACTN</name>
<dbReference type="InterPro" id="IPR011701">
    <property type="entry name" value="MFS"/>
</dbReference>
<feature type="compositionally biased region" description="Low complexity" evidence="6">
    <location>
        <begin position="426"/>
        <end position="444"/>
    </location>
</feature>
<evidence type="ECO:0000313" key="9">
    <source>
        <dbReference type="Proteomes" id="UP000578819"/>
    </source>
</evidence>
<gene>
    <name evidence="8" type="ORF">FHR38_003135</name>
</gene>
<feature type="transmembrane region" description="Helical" evidence="7">
    <location>
        <begin position="66"/>
        <end position="91"/>
    </location>
</feature>
<evidence type="ECO:0000256" key="1">
    <source>
        <dbReference type="ARBA" id="ARBA00004651"/>
    </source>
</evidence>
<dbReference type="Gene3D" id="1.20.1250.20">
    <property type="entry name" value="MFS general substrate transporter like domains"/>
    <property type="match status" value="1"/>
</dbReference>
<feature type="transmembrane region" description="Helical" evidence="7">
    <location>
        <begin position="123"/>
        <end position="149"/>
    </location>
</feature>
<reference evidence="8 9" key="1">
    <citation type="submission" date="2020-08" db="EMBL/GenBank/DDBJ databases">
        <title>Sequencing the genomes of 1000 actinobacteria strains.</title>
        <authorList>
            <person name="Klenk H.-P."/>
        </authorList>
    </citation>
    <scope>NUCLEOTIDE SEQUENCE [LARGE SCALE GENOMIC DNA]</scope>
    <source>
        <strain evidence="8 9">DSM 45886</strain>
    </source>
</reference>
<dbReference type="GO" id="GO:0005886">
    <property type="term" value="C:plasma membrane"/>
    <property type="evidence" value="ECO:0007669"/>
    <property type="project" value="UniProtKB-SubCell"/>
</dbReference>
<keyword evidence="3 7" id="KW-0812">Transmembrane</keyword>
<dbReference type="GO" id="GO:0022857">
    <property type="term" value="F:transmembrane transporter activity"/>
    <property type="evidence" value="ECO:0007669"/>
    <property type="project" value="InterPro"/>
</dbReference>
<dbReference type="CDD" id="cd06173">
    <property type="entry name" value="MFS_MefA_like"/>
    <property type="match status" value="1"/>
</dbReference>
<evidence type="ECO:0000256" key="4">
    <source>
        <dbReference type="ARBA" id="ARBA00022989"/>
    </source>
</evidence>
<dbReference type="AlphaFoldDB" id="A0A7W7WQE6"/>
<keyword evidence="9" id="KW-1185">Reference proteome</keyword>
<evidence type="ECO:0000256" key="2">
    <source>
        <dbReference type="ARBA" id="ARBA00022475"/>
    </source>
</evidence>
<feature type="transmembrane region" description="Helical" evidence="7">
    <location>
        <begin position="363"/>
        <end position="388"/>
    </location>
</feature>
<evidence type="ECO:0000256" key="3">
    <source>
        <dbReference type="ARBA" id="ARBA00022692"/>
    </source>
</evidence>
<keyword evidence="4 7" id="KW-1133">Transmembrane helix</keyword>
<accession>A0A7W7WQE6</accession>
<evidence type="ECO:0000256" key="6">
    <source>
        <dbReference type="SAM" id="MobiDB-lite"/>
    </source>
</evidence>
<dbReference type="PANTHER" id="PTHR23513">
    <property type="entry name" value="INTEGRAL MEMBRANE EFFLUX PROTEIN-RELATED"/>
    <property type="match status" value="1"/>
</dbReference>
<dbReference type="InterPro" id="IPR036259">
    <property type="entry name" value="MFS_trans_sf"/>
</dbReference>
<feature type="transmembrane region" description="Helical" evidence="7">
    <location>
        <begin position="242"/>
        <end position="265"/>
    </location>
</feature>
<feature type="transmembrane region" description="Helical" evidence="7">
    <location>
        <begin position="394"/>
        <end position="410"/>
    </location>
</feature>
<keyword evidence="5 7" id="KW-0472">Membrane</keyword>
<feature type="transmembrane region" description="Helical" evidence="7">
    <location>
        <begin position="37"/>
        <end position="60"/>
    </location>
</feature>
<dbReference type="Proteomes" id="UP000578819">
    <property type="component" value="Unassembled WGS sequence"/>
</dbReference>
<feature type="transmembrane region" description="Helical" evidence="7">
    <location>
        <begin position="98"/>
        <end position="117"/>
    </location>
</feature>
<keyword evidence="2" id="KW-1003">Cell membrane</keyword>
<dbReference type="SUPFAM" id="SSF103473">
    <property type="entry name" value="MFS general substrate transporter"/>
    <property type="match status" value="1"/>
</dbReference>
<organism evidence="8 9">
    <name type="scientific">Micromonospora polyrhachis</name>
    <dbReference type="NCBI Taxonomy" id="1282883"/>
    <lineage>
        <taxon>Bacteria</taxon>
        <taxon>Bacillati</taxon>
        <taxon>Actinomycetota</taxon>
        <taxon>Actinomycetes</taxon>
        <taxon>Micromonosporales</taxon>
        <taxon>Micromonosporaceae</taxon>
        <taxon>Micromonospora</taxon>
    </lineage>
</organism>
<feature type="transmembrane region" description="Helical" evidence="7">
    <location>
        <begin position="329"/>
        <end position="351"/>
    </location>
</feature>
<comment type="caution">
    <text evidence="8">The sequence shown here is derived from an EMBL/GenBank/DDBJ whole genome shotgun (WGS) entry which is preliminary data.</text>
</comment>
<dbReference type="EMBL" id="JACHJW010000001">
    <property type="protein sequence ID" value="MBB4959402.1"/>
    <property type="molecule type" value="Genomic_DNA"/>
</dbReference>
<evidence type="ECO:0000256" key="7">
    <source>
        <dbReference type="SAM" id="Phobius"/>
    </source>
</evidence>
<dbReference type="RefSeq" id="WP_221449036.1">
    <property type="nucleotide sequence ID" value="NZ_JACHJW010000001.1"/>
</dbReference>
<feature type="transmembrane region" description="Helical" evidence="7">
    <location>
        <begin position="192"/>
        <end position="209"/>
    </location>
</feature>
<comment type="subcellular location">
    <subcellularLocation>
        <location evidence="1">Cell membrane</location>
        <topology evidence="1">Multi-pass membrane protein</topology>
    </subcellularLocation>
</comment>